<feature type="domain" description="Helicase ATP-binding" evidence="2">
    <location>
        <begin position="462"/>
        <end position="627"/>
    </location>
</feature>
<dbReference type="CDD" id="cd18785">
    <property type="entry name" value="SF2_C"/>
    <property type="match status" value="1"/>
</dbReference>
<dbReference type="GO" id="GO:0003677">
    <property type="term" value="F:DNA binding"/>
    <property type="evidence" value="ECO:0007669"/>
    <property type="project" value="InterPro"/>
</dbReference>
<dbReference type="InterPro" id="IPR054347">
    <property type="entry name" value="TOTE_primase"/>
</dbReference>
<evidence type="ECO:0000313" key="4">
    <source>
        <dbReference type="Proteomes" id="UP000183670"/>
    </source>
</evidence>
<dbReference type="SMART" id="SM00487">
    <property type="entry name" value="DEXDc"/>
    <property type="match status" value="1"/>
</dbReference>
<dbReference type="GO" id="GO:0005829">
    <property type="term" value="C:cytosol"/>
    <property type="evidence" value="ECO:0007669"/>
    <property type="project" value="TreeGrafter"/>
</dbReference>
<dbReference type="InterPro" id="IPR006935">
    <property type="entry name" value="Helicase/UvrB_N"/>
</dbReference>
<dbReference type="Pfam" id="PF04851">
    <property type="entry name" value="ResIII"/>
    <property type="match status" value="1"/>
</dbReference>
<accession>A0A1G6G4T5</accession>
<sequence>MLYRLISKFSRKYDCKILSTMKKNPTYEELFEDNIRLQEENKVLKDEIKHLKMQLHIEDKPQKSIVTTHLSLEEKVALFRELFHGRKDIFARRWYSKNSGKSGYQPVCLNEWDRQLCDKRKYKCTECPNRHFKELSYEDVYRHLEGKDIDGCDVIGVYAILPDNKCNFLCADFDDKSCEHGYQNDVLSYINVCKEWKIPHAIERSRSGNGAHVWIFFETSLEASKARKLGNTILTEAMERNGRMTFKSYDRFFPNQDRLPEGGFGNLVALPLQGKARKEGNSVFVDENFMPYEDQWTYLVGVQKVSEILVDRILLKHGITSELGDLSTTSEAKPWETPSAQKIAKEDFPKELLLIKSNMLYIPLEDLSAKAINHLKRIASFKNPEFYAKLGMRLSTYNVPRIISCAEPSGKYIALPRGCEDAITNLLDENHVSYRMSDQTELGTPISVQFKGELREEQVAAIKNLIPHNNGVLYGTTAFGKTVAAIGLIVERKVNTLILVHTKALLDQWKTRLEEYLMIDYKQDDTPHKRGRKKVFSPFGTLDSKGNNLHSMVDIALMQSCFEKNDIKPFIRNYGMVIVDECHHVSAVNFERILKYSNARYVYGLTATPIRKDGHQPIIFMQCGPIRYSADAKTQMASQTFERLLIPRFTNYRELTDDKKTYTQTIQGMSNDICRNTRIIDDVCKALQDERSPIILTNLTSHVEILATMLTSKCKNVITLVGSESIKEKRSKMERLHNIPKTELFVIVATGKYVGEGFDYPRLDTLFLALPVSWKGIVAQYAGRLHREYPGKKDVIIYDYIDIYLPLCDTMYKRRLKGYAAVGYKLSTINPTNLFHNSPDIIFNGKNFLKTFLSDLSCTRKSVVISSSKLWFSIRTPILNMLQELTLRGVQIIVFVKCHSEKDELLKRIGVKVIAKENLSLHITVIDKSLIWYGSVNYLGYNTEEDNAIRISESVIAEEMLELLYNNKNLQ</sequence>
<gene>
    <name evidence="3" type="ORF">SAMN05192581_101573</name>
</gene>
<protein>
    <recommendedName>
        <fullName evidence="2">Helicase ATP-binding domain-containing protein</fullName>
    </recommendedName>
</protein>
<dbReference type="PANTHER" id="PTHR47396">
    <property type="entry name" value="TYPE I RESTRICTION ENZYME ECOKI R PROTEIN"/>
    <property type="match status" value="1"/>
</dbReference>
<reference evidence="3 4" key="1">
    <citation type="submission" date="2016-10" db="EMBL/GenBank/DDBJ databases">
        <authorList>
            <person name="de Groot N.N."/>
        </authorList>
    </citation>
    <scope>NUCLEOTIDE SEQUENCE [LARGE SCALE GENOMIC DNA]</scope>
    <source>
        <strain evidence="3 4">NLAE-zl-C500</strain>
    </source>
</reference>
<evidence type="ECO:0000313" key="3">
    <source>
        <dbReference type="EMBL" id="SDB76994.1"/>
    </source>
</evidence>
<dbReference type="InterPro" id="IPR014001">
    <property type="entry name" value="Helicase_ATP-bd"/>
</dbReference>
<dbReference type="InterPro" id="IPR027417">
    <property type="entry name" value="P-loop_NTPase"/>
</dbReference>
<name>A0A1G6G4T5_BACOV</name>
<dbReference type="CDD" id="cd17926">
    <property type="entry name" value="DEXHc_RE"/>
    <property type="match status" value="1"/>
</dbReference>
<dbReference type="InterPro" id="IPR050742">
    <property type="entry name" value="Helicase_Restrict-Modif_Enz"/>
</dbReference>
<dbReference type="Pfam" id="PF22548">
    <property type="entry name" value="AEP-TOTE"/>
    <property type="match status" value="1"/>
</dbReference>
<dbReference type="GO" id="GO:0005524">
    <property type="term" value="F:ATP binding"/>
    <property type="evidence" value="ECO:0007669"/>
    <property type="project" value="InterPro"/>
</dbReference>
<dbReference type="GO" id="GO:0016787">
    <property type="term" value="F:hydrolase activity"/>
    <property type="evidence" value="ECO:0007669"/>
    <property type="project" value="InterPro"/>
</dbReference>
<dbReference type="Gene3D" id="3.40.50.300">
    <property type="entry name" value="P-loop containing nucleotide triphosphate hydrolases"/>
    <property type="match status" value="2"/>
</dbReference>
<dbReference type="CDD" id="cd09126">
    <property type="entry name" value="PLDc_C_DEXD_like"/>
    <property type="match status" value="1"/>
</dbReference>
<dbReference type="PROSITE" id="PS51192">
    <property type="entry name" value="HELICASE_ATP_BIND_1"/>
    <property type="match status" value="1"/>
</dbReference>
<dbReference type="PANTHER" id="PTHR47396:SF1">
    <property type="entry name" value="ATP-DEPENDENT HELICASE IRC3-RELATED"/>
    <property type="match status" value="1"/>
</dbReference>
<dbReference type="EMBL" id="FMYE01000015">
    <property type="protein sequence ID" value="SDB76994.1"/>
    <property type="molecule type" value="Genomic_DNA"/>
</dbReference>
<dbReference type="SUPFAM" id="SSF56024">
    <property type="entry name" value="Phospholipase D/nuclease"/>
    <property type="match status" value="1"/>
</dbReference>
<organism evidence="3 4">
    <name type="scientific">Bacteroides ovatus</name>
    <dbReference type="NCBI Taxonomy" id="28116"/>
    <lineage>
        <taxon>Bacteria</taxon>
        <taxon>Pseudomonadati</taxon>
        <taxon>Bacteroidota</taxon>
        <taxon>Bacteroidia</taxon>
        <taxon>Bacteroidales</taxon>
        <taxon>Bacteroidaceae</taxon>
        <taxon>Bacteroides</taxon>
    </lineage>
</organism>
<dbReference type="Proteomes" id="UP000183670">
    <property type="component" value="Unassembled WGS sequence"/>
</dbReference>
<feature type="coiled-coil region" evidence="1">
    <location>
        <begin position="27"/>
        <end position="54"/>
    </location>
</feature>
<keyword evidence="1" id="KW-0175">Coiled coil</keyword>
<dbReference type="AlphaFoldDB" id="A0A1G6G4T5"/>
<evidence type="ECO:0000256" key="1">
    <source>
        <dbReference type="SAM" id="Coils"/>
    </source>
</evidence>
<proteinExistence type="predicted"/>
<dbReference type="SUPFAM" id="SSF52540">
    <property type="entry name" value="P-loop containing nucleoside triphosphate hydrolases"/>
    <property type="match status" value="2"/>
</dbReference>
<evidence type="ECO:0000259" key="2">
    <source>
        <dbReference type="PROSITE" id="PS51192"/>
    </source>
</evidence>